<feature type="non-terminal residue" evidence="3">
    <location>
        <position position="1"/>
    </location>
</feature>
<keyword evidence="4" id="KW-1185">Reference proteome</keyword>
<proteinExistence type="predicted"/>
<feature type="compositionally biased region" description="Low complexity" evidence="2">
    <location>
        <begin position="226"/>
        <end position="241"/>
    </location>
</feature>
<comment type="caution">
    <text evidence="3">The sequence shown here is derived from an EMBL/GenBank/DDBJ whole genome shotgun (WGS) entry which is preliminary data.</text>
</comment>
<dbReference type="EMBL" id="QJKJ01014666">
    <property type="protein sequence ID" value="RDX63870.1"/>
    <property type="molecule type" value="Genomic_DNA"/>
</dbReference>
<protein>
    <submittedName>
        <fullName evidence="3">Uncharacterized protein</fullName>
    </submittedName>
</protein>
<organism evidence="3 4">
    <name type="scientific">Mucuna pruriens</name>
    <name type="common">Velvet bean</name>
    <name type="synonym">Dolichos pruriens</name>
    <dbReference type="NCBI Taxonomy" id="157652"/>
    <lineage>
        <taxon>Eukaryota</taxon>
        <taxon>Viridiplantae</taxon>
        <taxon>Streptophyta</taxon>
        <taxon>Embryophyta</taxon>
        <taxon>Tracheophyta</taxon>
        <taxon>Spermatophyta</taxon>
        <taxon>Magnoliopsida</taxon>
        <taxon>eudicotyledons</taxon>
        <taxon>Gunneridae</taxon>
        <taxon>Pentapetalae</taxon>
        <taxon>rosids</taxon>
        <taxon>fabids</taxon>
        <taxon>Fabales</taxon>
        <taxon>Fabaceae</taxon>
        <taxon>Papilionoideae</taxon>
        <taxon>50 kb inversion clade</taxon>
        <taxon>NPAAA clade</taxon>
        <taxon>indigoferoid/millettioid clade</taxon>
        <taxon>Phaseoleae</taxon>
        <taxon>Mucuna</taxon>
    </lineage>
</organism>
<evidence type="ECO:0000256" key="2">
    <source>
        <dbReference type="SAM" id="MobiDB-lite"/>
    </source>
</evidence>
<gene>
    <name evidence="3" type="ORF">CR513_57644</name>
</gene>
<evidence type="ECO:0000313" key="4">
    <source>
        <dbReference type="Proteomes" id="UP000257109"/>
    </source>
</evidence>
<feature type="region of interest" description="Disordered" evidence="2">
    <location>
        <begin position="202"/>
        <end position="241"/>
    </location>
</feature>
<accession>A0A371ECW1</accession>
<evidence type="ECO:0000313" key="3">
    <source>
        <dbReference type="EMBL" id="RDX63870.1"/>
    </source>
</evidence>
<evidence type="ECO:0000256" key="1">
    <source>
        <dbReference type="SAM" id="Coils"/>
    </source>
</evidence>
<keyword evidence="1" id="KW-0175">Coiled coil</keyword>
<dbReference type="OrthoDB" id="674948at2759"/>
<feature type="compositionally biased region" description="Polar residues" evidence="2">
    <location>
        <begin position="204"/>
        <end position="219"/>
    </location>
</feature>
<name>A0A371ECW1_MUCPR</name>
<dbReference type="Proteomes" id="UP000257109">
    <property type="component" value="Unassembled WGS sequence"/>
</dbReference>
<sequence length="462" mass="51342">MEKLKANLNALRSKADAAKNKASTSEAEVAKLKASQVVIKKTSDVLSKDLSAARARVAEVEGVLAFDKEAKAQLGVALKTAEGKLGLLRQRLVLWSWKGQRPKRKWGVLLQKWNAWKEPLLSSMRMASTRLFGQRVGDCISFLSTLPSWSRLDPRGLTDQVIAESISPLLILLWLGLLKKDLANKSLIPFFCRISRIDFGSRESLGQPTPSPPTNSTVKQPMRKQPSSPIRSSPIASSTSAIQCRGHLNSSSTTMSLLENLPRHSEESAQGTGQKLRSRRSSEGTAWISNALWWIRSSVFWLTEVNHHRSTMAIVVEDGSTKFTHCFVTESVRLCSVRLHLAKTVSDKALPSSCRTNICRERVGTLHLRVPNTTKNALIKLAPLSGIQEYIGCQVFGQTATTNHHEELSKIGINPSLKWTKASLRFPYVIFCAPPYQSSDYLGDLRSTIISLKFELKRKSKL</sequence>
<reference evidence="3" key="1">
    <citation type="submission" date="2018-05" db="EMBL/GenBank/DDBJ databases">
        <title>Draft genome of Mucuna pruriens seed.</title>
        <authorList>
            <person name="Nnadi N.E."/>
            <person name="Vos R."/>
            <person name="Hasami M.H."/>
            <person name="Devisetty U.K."/>
            <person name="Aguiy J.C."/>
        </authorList>
    </citation>
    <scope>NUCLEOTIDE SEQUENCE [LARGE SCALE GENOMIC DNA]</scope>
    <source>
        <strain evidence="3">JCA_2017</strain>
    </source>
</reference>
<feature type="coiled-coil region" evidence="1">
    <location>
        <begin position="1"/>
        <end position="35"/>
    </location>
</feature>
<feature type="region of interest" description="Disordered" evidence="2">
    <location>
        <begin position="261"/>
        <end position="280"/>
    </location>
</feature>
<dbReference type="AlphaFoldDB" id="A0A371ECW1"/>